<dbReference type="EMBL" id="NWMT01000112">
    <property type="protein sequence ID" value="PCC99262.1"/>
    <property type="molecule type" value="Genomic_DNA"/>
</dbReference>
<evidence type="ECO:0000313" key="4">
    <source>
        <dbReference type="EMBL" id="QFY55034.1"/>
    </source>
</evidence>
<evidence type="ECO:0000313" key="3">
    <source>
        <dbReference type="EMBL" id="PCC99262.1"/>
    </source>
</evidence>
<feature type="domain" description="TauD/TfdA-like" evidence="2">
    <location>
        <begin position="89"/>
        <end position="233"/>
    </location>
</feature>
<dbReference type="Gene3D" id="3.60.130.10">
    <property type="entry name" value="Clavaminate synthase-like"/>
    <property type="match status" value="1"/>
</dbReference>
<dbReference type="SUPFAM" id="SSF51197">
    <property type="entry name" value="Clavaminate synthase-like"/>
    <property type="match status" value="1"/>
</dbReference>
<evidence type="ECO:0000313" key="6">
    <source>
        <dbReference type="Proteomes" id="UP000344571"/>
    </source>
</evidence>
<gene>
    <name evidence="3" type="ORF">CO192_11350</name>
    <name evidence="4" type="ORF">EAO82_00795</name>
</gene>
<dbReference type="EMBL" id="CP033116">
    <property type="protein sequence ID" value="QFY55034.1"/>
    <property type="molecule type" value="Genomic_DNA"/>
</dbReference>
<evidence type="ECO:0000256" key="1">
    <source>
        <dbReference type="ARBA" id="ARBA00023002"/>
    </source>
</evidence>
<dbReference type="AlphaFoldDB" id="A0AA91U2B8"/>
<organism evidence="3 5">
    <name type="scientific">Halopseudomonas pelagia</name>
    <dbReference type="NCBI Taxonomy" id="553151"/>
    <lineage>
        <taxon>Bacteria</taxon>
        <taxon>Pseudomonadati</taxon>
        <taxon>Pseudomonadota</taxon>
        <taxon>Gammaproteobacteria</taxon>
        <taxon>Pseudomonadales</taxon>
        <taxon>Pseudomonadaceae</taxon>
        <taxon>Halopseudomonas</taxon>
    </lineage>
</organism>
<name>A0AA91U2B8_9GAMM</name>
<dbReference type="Pfam" id="PF02668">
    <property type="entry name" value="TauD"/>
    <property type="match status" value="1"/>
</dbReference>
<reference evidence="3 5" key="1">
    <citation type="submission" date="2017-09" db="EMBL/GenBank/DDBJ databases">
        <title>Bacterial and phytoplankton interrelationship in Kongsfjorden, an Arctic fjord.</title>
        <authorList>
            <person name="Sinha R."/>
            <person name="Krishnan K."/>
        </authorList>
    </citation>
    <scope>NUCLEOTIDE SEQUENCE [LARGE SCALE GENOMIC DNA]</scope>
    <source>
        <strain evidence="3 5">58</strain>
    </source>
</reference>
<reference evidence="4 6" key="2">
    <citation type="submission" date="2018-10" db="EMBL/GenBank/DDBJ databases">
        <title>Complete genome sequence of Pseudomonas pelagia strain Kongs-67.</title>
        <authorList>
            <person name="Sinha R.K."/>
            <person name="Krishnan K."/>
        </authorList>
    </citation>
    <scope>NUCLEOTIDE SEQUENCE [LARGE SCALE GENOMIC DNA]</scope>
    <source>
        <strain evidence="4 6">Kongs-67</strain>
    </source>
</reference>
<sequence length="258" mass="29658">MSVSEHPISHNVVRWPGEKKIRSSALQLDQVALSENGFQIIRQYGTDVSRLECDLDRLSGGQLYYSNRMGVLCHQYSVLPESPNFSEQMLCGGFHSDFMFQPNPPAYIALLCLQQDPRHPLYGRNQVVHMRSFVERVQQAFGLSEQDLKEYRLVYDLAERGRFEQPILDDLDGKTIFRFHELLLGKKQMQWGSAEMSVVSMLHAVMMDITSDICLESGDLLLLSNHHVLHRRGECSIKFEGLTGEWHARKMASIRFNL</sequence>
<dbReference type="InterPro" id="IPR042098">
    <property type="entry name" value="TauD-like_sf"/>
</dbReference>
<dbReference type="GO" id="GO:0016706">
    <property type="term" value="F:2-oxoglutarate-dependent dioxygenase activity"/>
    <property type="evidence" value="ECO:0007669"/>
    <property type="project" value="UniProtKB-ARBA"/>
</dbReference>
<keyword evidence="1" id="KW-0560">Oxidoreductase</keyword>
<keyword evidence="6" id="KW-1185">Reference proteome</keyword>
<dbReference type="Proteomes" id="UP000344571">
    <property type="component" value="Chromosome"/>
</dbReference>
<dbReference type="InterPro" id="IPR003819">
    <property type="entry name" value="TauD/TfdA-like"/>
</dbReference>
<evidence type="ECO:0000313" key="5">
    <source>
        <dbReference type="Proteomes" id="UP000243750"/>
    </source>
</evidence>
<evidence type="ECO:0000259" key="2">
    <source>
        <dbReference type="Pfam" id="PF02668"/>
    </source>
</evidence>
<proteinExistence type="predicted"/>
<keyword evidence="3" id="KW-0223">Dioxygenase</keyword>
<protein>
    <submittedName>
        <fullName evidence="3">Taurine catabolism dioxygenase TauD</fullName>
    </submittedName>
</protein>
<accession>A0AA91U2B8</accession>
<dbReference type="Proteomes" id="UP000243750">
    <property type="component" value="Unassembled WGS sequence"/>
</dbReference>